<proteinExistence type="predicted"/>
<dbReference type="PANTHER" id="PTHR33164">
    <property type="entry name" value="TRANSCRIPTIONAL REGULATOR, MARR FAMILY"/>
    <property type="match status" value="1"/>
</dbReference>
<dbReference type="InterPro" id="IPR000835">
    <property type="entry name" value="HTH_MarR-typ"/>
</dbReference>
<feature type="domain" description="HTH marR-type" evidence="4">
    <location>
        <begin position="1"/>
        <end position="148"/>
    </location>
</feature>
<dbReference type="GO" id="GO:0003700">
    <property type="term" value="F:DNA-binding transcription factor activity"/>
    <property type="evidence" value="ECO:0007669"/>
    <property type="project" value="InterPro"/>
</dbReference>
<dbReference type="AlphaFoldDB" id="A0A561ELC1"/>
<evidence type="ECO:0000313" key="6">
    <source>
        <dbReference type="Proteomes" id="UP000318416"/>
    </source>
</evidence>
<sequence>MYSICMKLDPTPGYLVWRLSMKWRAAVDRAVGPLGLTHAQYSLLASLHGMARAGQRPSQRELADHTGLEPIFVSKLVRALEGSGLLLREPHPDDSRAVRLSLTEHGSDVAVRAIAVVQELHQELTAPLGGPTSARTGALVDALHALLGTDDRSAPMTQTPLLTGQDIGTAAYATRAVLDRLLDRHRLGFPQWVSLRVVATRGPALPRPEFEQILTDGQALPPELVPTLAAQLLDAGLAVADDSGRLDPSPQGRALHDEITAEIAGITEQLYGSLDPADLAATRRILDQVTVRARELSDGL</sequence>
<dbReference type="Pfam" id="PF01047">
    <property type="entry name" value="MarR"/>
    <property type="match status" value="1"/>
</dbReference>
<dbReference type="SUPFAM" id="SSF46785">
    <property type="entry name" value="Winged helix' DNA-binding domain"/>
    <property type="match status" value="2"/>
</dbReference>
<evidence type="ECO:0000256" key="1">
    <source>
        <dbReference type="ARBA" id="ARBA00023015"/>
    </source>
</evidence>
<evidence type="ECO:0000256" key="2">
    <source>
        <dbReference type="ARBA" id="ARBA00023125"/>
    </source>
</evidence>
<evidence type="ECO:0000256" key="3">
    <source>
        <dbReference type="ARBA" id="ARBA00023163"/>
    </source>
</evidence>
<organism evidence="5 6">
    <name type="scientific">Kitasatospora atroaurantiaca</name>
    <dbReference type="NCBI Taxonomy" id="285545"/>
    <lineage>
        <taxon>Bacteria</taxon>
        <taxon>Bacillati</taxon>
        <taxon>Actinomycetota</taxon>
        <taxon>Actinomycetes</taxon>
        <taxon>Kitasatosporales</taxon>
        <taxon>Streptomycetaceae</taxon>
        <taxon>Kitasatospora</taxon>
    </lineage>
</organism>
<dbReference type="InterPro" id="IPR036390">
    <property type="entry name" value="WH_DNA-bd_sf"/>
</dbReference>
<dbReference type="GO" id="GO:0003677">
    <property type="term" value="F:DNA binding"/>
    <property type="evidence" value="ECO:0007669"/>
    <property type="project" value="UniProtKB-KW"/>
</dbReference>
<dbReference type="EMBL" id="VIVR01000001">
    <property type="protein sequence ID" value="TWE16415.1"/>
    <property type="molecule type" value="Genomic_DNA"/>
</dbReference>
<keyword evidence="3" id="KW-0804">Transcription</keyword>
<keyword evidence="6" id="KW-1185">Reference proteome</keyword>
<dbReference type="SMART" id="SM00347">
    <property type="entry name" value="HTH_MARR"/>
    <property type="match status" value="2"/>
</dbReference>
<keyword evidence="2 5" id="KW-0238">DNA-binding</keyword>
<dbReference type="PROSITE" id="PS50995">
    <property type="entry name" value="HTH_MARR_2"/>
    <property type="match status" value="1"/>
</dbReference>
<dbReference type="PANTHER" id="PTHR33164:SF64">
    <property type="entry name" value="TRANSCRIPTIONAL REGULATOR SLYA"/>
    <property type="match status" value="1"/>
</dbReference>
<dbReference type="Proteomes" id="UP000318416">
    <property type="component" value="Unassembled WGS sequence"/>
</dbReference>
<gene>
    <name evidence="5" type="ORF">FB465_1397</name>
</gene>
<name>A0A561ELC1_9ACTN</name>
<comment type="caution">
    <text evidence="5">The sequence shown here is derived from an EMBL/GenBank/DDBJ whole genome shotgun (WGS) entry which is preliminary data.</text>
</comment>
<evidence type="ECO:0000313" key="5">
    <source>
        <dbReference type="EMBL" id="TWE16415.1"/>
    </source>
</evidence>
<reference evidence="5 6" key="1">
    <citation type="submission" date="2019-06" db="EMBL/GenBank/DDBJ databases">
        <title>Sequencing the genomes of 1000 actinobacteria strains.</title>
        <authorList>
            <person name="Klenk H.-P."/>
        </authorList>
    </citation>
    <scope>NUCLEOTIDE SEQUENCE [LARGE SCALE GENOMIC DNA]</scope>
    <source>
        <strain evidence="5 6">DSM 41649</strain>
    </source>
</reference>
<dbReference type="InterPro" id="IPR036388">
    <property type="entry name" value="WH-like_DNA-bd_sf"/>
</dbReference>
<evidence type="ECO:0000259" key="4">
    <source>
        <dbReference type="PROSITE" id="PS50995"/>
    </source>
</evidence>
<dbReference type="InterPro" id="IPR039422">
    <property type="entry name" value="MarR/SlyA-like"/>
</dbReference>
<protein>
    <submittedName>
        <fullName evidence="5">DNA-binding MarR family transcriptional regulator</fullName>
    </submittedName>
</protein>
<keyword evidence="1" id="KW-0805">Transcription regulation</keyword>
<dbReference type="GO" id="GO:0006950">
    <property type="term" value="P:response to stress"/>
    <property type="evidence" value="ECO:0007669"/>
    <property type="project" value="TreeGrafter"/>
</dbReference>
<dbReference type="Gene3D" id="1.10.10.10">
    <property type="entry name" value="Winged helix-like DNA-binding domain superfamily/Winged helix DNA-binding domain"/>
    <property type="match status" value="2"/>
</dbReference>
<accession>A0A561ELC1</accession>